<evidence type="ECO:0000313" key="2">
    <source>
        <dbReference type="EMBL" id="KAJ5353618.1"/>
    </source>
</evidence>
<evidence type="ECO:0000256" key="1">
    <source>
        <dbReference type="SAM" id="MobiDB-lite"/>
    </source>
</evidence>
<organism evidence="2 3">
    <name type="scientific">Penicillium brevicompactum</name>
    <dbReference type="NCBI Taxonomy" id="5074"/>
    <lineage>
        <taxon>Eukaryota</taxon>
        <taxon>Fungi</taxon>
        <taxon>Dikarya</taxon>
        <taxon>Ascomycota</taxon>
        <taxon>Pezizomycotina</taxon>
        <taxon>Eurotiomycetes</taxon>
        <taxon>Eurotiomycetidae</taxon>
        <taxon>Eurotiales</taxon>
        <taxon>Aspergillaceae</taxon>
        <taxon>Penicillium</taxon>
    </lineage>
</organism>
<comment type="caution">
    <text evidence="2">The sequence shown here is derived from an EMBL/GenBank/DDBJ whole genome shotgun (WGS) entry which is preliminary data.</text>
</comment>
<dbReference type="Proteomes" id="UP001148299">
    <property type="component" value="Unassembled WGS sequence"/>
</dbReference>
<feature type="compositionally biased region" description="Acidic residues" evidence="1">
    <location>
        <begin position="202"/>
        <end position="211"/>
    </location>
</feature>
<feature type="compositionally biased region" description="Acidic residues" evidence="1">
    <location>
        <begin position="223"/>
        <end position="236"/>
    </location>
</feature>
<dbReference type="EMBL" id="JAPZBR010000005">
    <property type="protein sequence ID" value="KAJ5353618.1"/>
    <property type="molecule type" value="Genomic_DNA"/>
</dbReference>
<keyword evidence="3" id="KW-1185">Reference proteome</keyword>
<reference evidence="2" key="2">
    <citation type="journal article" date="2023" name="IMA Fungus">
        <title>Comparative genomic study of the Penicillium genus elucidates a diverse pangenome and 15 lateral gene transfer events.</title>
        <authorList>
            <person name="Petersen C."/>
            <person name="Sorensen T."/>
            <person name="Nielsen M.R."/>
            <person name="Sondergaard T.E."/>
            <person name="Sorensen J.L."/>
            <person name="Fitzpatrick D.A."/>
            <person name="Frisvad J.C."/>
            <person name="Nielsen K.L."/>
        </authorList>
    </citation>
    <scope>NUCLEOTIDE SEQUENCE</scope>
    <source>
        <strain evidence="2">IBT 35675</strain>
    </source>
</reference>
<dbReference type="AlphaFoldDB" id="A0A9W9UQA7"/>
<accession>A0A9W9UQA7</accession>
<feature type="compositionally biased region" description="Polar residues" evidence="1">
    <location>
        <begin position="212"/>
        <end position="222"/>
    </location>
</feature>
<proteinExistence type="predicted"/>
<reference evidence="2" key="1">
    <citation type="submission" date="2022-12" db="EMBL/GenBank/DDBJ databases">
        <authorList>
            <person name="Petersen C."/>
        </authorList>
    </citation>
    <scope>NUCLEOTIDE SEQUENCE</scope>
    <source>
        <strain evidence="2">IBT 35675</strain>
    </source>
</reference>
<gene>
    <name evidence="2" type="ORF">N7541_006182</name>
</gene>
<name>A0A9W9UQA7_PENBR</name>
<feature type="compositionally biased region" description="Low complexity" evidence="1">
    <location>
        <begin position="237"/>
        <end position="249"/>
    </location>
</feature>
<protein>
    <submittedName>
        <fullName evidence="2">Major facilitator superfamily domain general substrate transporter</fullName>
    </submittedName>
</protein>
<sequence>MAMAANKMRGQQISAGGHSILELPNEVLHEVAIALPTDRDLIQLSLSCKELMARILAPESGVWRGRFQGRYNVPAKKANNELMFEYITRAIVLKAKIDFKEEEDDRQRLWMRVLRTMLQESLTLPFHSLLPKTLKCIGDVLQKTNFLAEPLKPGKRSELFYALQLCLSALSLDSAITQPCRRTDYDMEHIYSIEKGTLGDGFMEDESEDFNASETSSQSSGVETDESEETLEDDFGSPDSSDSSLESTDIITNQPTSEPQPFIHHKALDLALLLEFHSFWQRHLLSYSEHTFYESFQALPDELKPQVRKEDPSKASLLSTFWMGYYSCIHPFPFSLDDLEHRQTCGTHEDEVEAMTLELTPHPDLFWPSACNKAVPLAKGVKTVRVAFEGKQGMHGPCPDENDVFGFTEEIEVAYGGIQGWKRICFAICERVDNEPADLSEGTDGWVHVYEAVIIPGGRTMLGRWMDLKEPSAKGPFIFWDV</sequence>
<evidence type="ECO:0000313" key="3">
    <source>
        <dbReference type="Proteomes" id="UP001148299"/>
    </source>
</evidence>
<feature type="region of interest" description="Disordered" evidence="1">
    <location>
        <begin position="199"/>
        <end position="258"/>
    </location>
</feature>